<dbReference type="Proteomes" id="UP001054252">
    <property type="component" value="Unassembled WGS sequence"/>
</dbReference>
<name>A0AAV5MVT9_9ROSI</name>
<reference evidence="1 2" key="1">
    <citation type="journal article" date="2021" name="Commun. Biol.">
        <title>The genome of Shorea leprosula (Dipterocarpaceae) highlights the ecological relevance of drought in aseasonal tropical rainforests.</title>
        <authorList>
            <person name="Ng K.K.S."/>
            <person name="Kobayashi M.J."/>
            <person name="Fawcett J.A."/>
            <person name="Hatakeyama M."/>
            <person name="Paape T."/>
            <person name="Ng C.H."/>
            <person name="Ang C.C."/>
            <person name="Tnah L.H."/>
            <person name="Lee C.T."/>
            <person name="Nishiyama T."/>
            <person name="Sese J."/>
            <person name="O'Brien M.J."/>
            <person name="Copetti D."/>
            <person name="Mohd Noor M.I."/>
            <person name="Ong R.C."/>
            <person name="Putra M."/>
            <person name="Sireger I.Z."/>
            <person name="Indrioko S."/>
            <person name="Kosugi Y."/>
            <person name="Izuno A."/>
            <person name="Isagi Y."/>
            <person name="Lee S.L."/>
            <person name="Shimizu K.K."/>
        </authorList>
    </citation>
    <scope>NUCLEOTIDE SEQUENCE [LARGE SCALE GENOMIC DNA]</scope>
    <source>
        <strain evidence="1">214</strain>
    </source>
</reference>
<gene>
    <name evidence="1" type="ORF">SLEP1_g59523</name>
</gene>
<dbReference type="EMBL" id="BPVZ01000973">
    <property type="protein sequence ID" value="GKV52973.1"/>
    <property type="molecule type" value="Genomic_DNA"/>
</dbReference>
<dbReference type="AlphaFoldDB" id="A0AAV5MVT9"/>
<protein>
    <submittedName>
        <fullName evidence="1">Uncharacterized protein</fullName>
    </submittedName>
</protein>
<proteinExistence type="predicted"/>
<sequence length="55" mass="6222">MQALSFRNGVGRQRLLPRGQLEGAEVRRRAFWLLSYSSTEQHPTAPVLLVCTKVP</sequence>
<comment type="caution">
    <text evidence="1">The sequence shown here is derived from an EMBL/GenBank/DDBJ whole genome shotgun (WGS) entry which is preliminary data.</text>
</comment>
<organism evidence="1 2">
    <name type="scientific">Rubroshorea leprosula</name>
    <dbReference type="NCBI Taxonomy" id="152421"/>
    <lineage>
        <taxon>Eukaryota</taxon>
        <taxon>Viridiplantae</taxon>
        <taxon>Streptophyta</taxon>
        <taxon>Embryophyta</taxon>
        <taxon>Tracheophyta</taxon>
        <taxon>Spermatophyta</taxon>
        <taxon>Magnoliopsida</taxon>
        <taxon>eudicotyledons</taxon>
        <taxon>Gunneridae</taxon>
        <taxon>Pentapetalae</taxon>
        <taxon>rosids</taxon>
        <taxon>malvids</taxon>
        <taxon>Malvales</taxon>
        <taxon>Dipterocarpaceae</taxon>
        <taxon>Rubroshorea</taxon>
    </lineage>
</organism>
<evidence type="ECO:0000313" key="2">
    <source>
        <dbReference type="Proteomes" id="UP001054252"/>
    </source>
</evidence>
<accession>A0AAV5MVT9</accession>
<keyword evidence="2" id="KW-1185">Reference proteome</keyword>
<evidence type="ECO:0000313" key="1">
    <source>
        <dbReference type="EMBL" id="GKV52973.1"/>
    </source>
</evidence>